<comment type="caution">
    <text evidence="3">The sequence shown here is derived from an EMBL/GenBank/DDBJ whole genome shotgun (WGS) entry which is preliminary data.</text>
</comment>
<comment type="similarity">
    <text evidence="1">Belongs to the bacterial reverse transcriptase family.</text>
</comment>
<keyword evidence="4" id="KW-1185">Reference proteome</keyword>
<evidence type="ECO:0000256" key="1">
    <source>
        <dbReference type="ARBA" id="ARBA00034120"/>
    </source>
</evidence>
<organism evidence="3 4">
    <name type="scientific">Crenobacter caeni</name>
    <dbReference type="NCBI Taxonomy" id="2705474"/>
    <lineage>
        <taxon>Bacteria</taxon>
        <taxon>Pseudomonadati</taxon>
        <taxon>Pseudomonadota</taxon>
        <taxon>Betaproteobacteria</taxon>
        <taxon>Neisseriales</taxon>
        <taxon>Neisseriaceae</taxon>
        <taxon>Crenobacter</taxon>
    </lineage>
</organism>
<keyword evidence="3" id="KW-0548">Nucleotidyltransferase</keyword>
<dbReference type="GO" id="GO:0003964">
    <property type="term" value="F:RNA-directed DNA polymerase activity"/>
    <property type="evidence" value="ECO:0007669"/>
    <property type="project" value="UniProtKB-KW"/>
</dbReference>
<dbReference type="AlphaFoldDB" id="A0A6B2KNY3"/>
<evidence type="ECO:0000313" key="4">
    <source>
        <dbReference type="Proteomes" id="UP000482578"/>
    </source>
</evidence>
<dbReference type="InterPro" id="IPR051083">
    <property type="entry name" value="GrpII_Intron_Splice-Mob/Def"/>
</dbReference>
<feature type="domain" description="Reverse transcriptase" evidence="2">
    <location>
        <begin position="1"/>
        <end position="273"/>
    </location>
</feature>
<dbReference type="SUPFAM" id="SSF56672">
    <property type="entry name" value="DNA/RNA polymerases"/>
    <property type="match status" value="1"/>
</dbReference>
<dbReference type="InterPro" id="IPR043502">
    <property type="entry name" value="DNA/RNA_pol_sf"/>
</dbReference>
<protein>
    <submittedName>
        <fullName evidence="3">RNA-directed DNA polymerase</fullName>
    </submittedName>
</protein>
<keyword evidence="3" id="KW-0808">Transferase</keyword>
<sequence length="336" mass="39220">MQIPEQENLIGLIADWDNLEHAYRKARRGKRAREEVETFAANLFDELARLQCEIITGTYRMGAYRRFVVYEPKRREILAAPFRDRVLQHAILNIVEARWDKAMIDDTYACRTGKGTHIGADRIQRWLRDMSKQRPLADVWVAKTDFSKYFASLRHADLKRVARRRITCPGTLALLDEIIDSTPGDVGIPVGNLTSQWLANLLGNELDQWIKRELRVKRYLRYMDDTVALFASKIEAQLYLDKLERRAAGFGLRFSKRSLQRASFGVNMLGYRIWPAHRLLRKRSIVKFRRDIKQMRARIKTGASTRDALLARVLAWDAHARRADTHRLRAKLYVDL</sequence>
<dbReference type="PANTHER" id="PTHR34047">
    <property type="entry name" value="NUCLEAR INTRON MATURASE 1, MITOCHONDRIAL-RELATED"/>
    <property type="match status" value="1"/>
</dbReference>
<dbReference type="PROSITE" id="PS50878">
    <property type="entry name" value="RT_POL"/>
    <property type="match status" value="1"/>
</dbReference>
<evidence type="ECO:0000313" key="3">
    <source>
        <dbReference type="EMBL" id="NDV11689.1"/>
    </source>
</evidence>
<name>A0A6B2KNY3_9NEIS</name>
<dbReference type="RefSeq" id="WP_163314959.1">
    <property type="nucleotide sequence ID" value="NZ_JAAGAA010000002.1"/>
</dbReference>
<dbReference type="PANTHER" id="PTHR34047:SF8">
    <property type="entry name" value="PROTEIN YKFC"/>
    <property type="match status" value="1"/>
</dbReference>
<keyword evidence="3" id="KW-0695">RNA-directed DNA polymerase</keyword>
<dbReference type="Pfam" id="PF00078">
    <property type="entry name" value="RVT_1"/>
    <property type="match status" value="1"/>
</dbReference>
<dbReference type="InterPro" id="IPR000477">
    <property type="entry name" value="RT_dom"/>
</dbReference>
<evidence type="ECO:0000259" key="2">
    <source>
        <dbReference type="PROSITE" id="PS50878"/>
    </source>
</evidence>
<dbReference type="Proteomes" id="UP000482578">
    <property type="component" value="Unassembled WGS sequence"/>
</dbReference>
<dbReference type="EMBL" id="JAAGAA010000002">
    <property type="protein sequence ID" value="NDV11689.1"/>
    <property type="molecule type" value="Genomic_DNA"/>
</dbReference>
<gene>
    <name evidence="3" type="ORF">GZH52_02605</name>
</gene>
<proteinExistence type="inferred from homology"/>
<reference evidence="3 4" key="1">
    <citation type="submission" date="2020-02" db="EMBL/GenBank/DDBJ databases">
        <authorList>
            <person name="Yang Z."/>
        </authorList>
    </citation>
    <scope>NUCLEOTIDE SEQUENCE [LARGE SCALE GENOMIC DNA]</scope>
    <source>
        <strain evidence="3 4">HX-7-9</strain>
    </source>
</reference>
<accession>A0A6B2KNY3</accession>